<dbReference type="RefSeq" id="WP_309806159.1">
    <property type="nucleotide sequence ID" value="NZ_JAVDRD010000011.1"/>
</dbReference>
<comment type="caution">
    <text evidence="8">The sequence shown here is derived from an EMBL/GenBank/DDBJ whole genome shotgun (WGS) entry which is preliminary data.</text>
</comment>
<evidence type="ECO:0000256" key="6">
    <source>
        <dbReference type="SAM" id="Phobius"/>
    </source>
</evidence>
<evidence type="ECO:0000256" key="2">
    <source>
        <dbReference type="ARBA" id="ARBA00022692"/>
    </source>
</evidence>
<evidence type="ECO:0000256" key="1">
    <source>
        <dbReference type="ARBA" id="ARBA00004141"/>
    </source>
</evidence>
<evidence type="ECO:0000256" key="5">
    <source>
        <dbReference type="SAM" id="MobiDB-lite"/>
    </source>
</evidence>
<accession>A0ABU1MRP8</accession>
<feature type="transmembrane region" description="Helical" evidence="6">
    <location>
        <begin position="199"/>
        <end position="219"/>
    </location>
</feature>
<feature type="transmembrane region" description="Helical" evidence="6">
    <location>
        <begin position="342"/>
        <end position="362"/>
    </location>
</feature>
<feature type="transmembrane region" description="Helical" evidence="6">
    <location>
        <begin position="98"/>
        <end position="117"/>
    </location>
</feature>
<keyword evidence="2 6" id="KW-0812">Transmembrane</keyword>
<feature type="compositionally biased region" description="Low complexity" evidence="5">
    <location>
        <begin position="1"/>
        <end position="18"/>
    </location>
</feature>
<feature type="transmembrane region" description="Helical" evidence="6">
    <location>
        <begin position="74"/>
        <end position="92"/>
    </location>
</feature>
<comment type="subcellular location">
    <subcellularLocation>
        <location evidence="1">Membrane</location>
        <topology evidence="1">Multi-pass membrane protein</topology>
    </subcellularLocation>
</comment>
<name>A0ABU1MRP8_9SPHN</name>
<feature type="transmembrane region" description="Helical" evidence="6">
    <location>
        <begin position="256"/>
        <end position="278"/>
    </location>
</feature>
<evidence type="ECO:0000256" key="4">
    <source>
        <dbReference type="ARBA" id="ARBA00023136"/>
    </source>
</evidence>
<feature type="transmembrane region" description="Helical" evidence="6">
    <location>
        <begin position="225"/>
        <end position="244"/>
    </location>
</feature>
<feature type="transmembrane region" description="Helical" evidence="6">
    <location>
        <begin position="154"/>
        <end position="178"/>
    </location>
</feature>
<organism evidence="8 9">
    <name type="scientific">Novosphingobium capsulatum</name>
    <dbReference type="NCBI Taxonomy" id="13688"/>
    <lineage>
        <taxon>Bacteria</taxon>
        <taxon>Pseudomonadati</taxon>
        <taxon>Pseudomonadota</taxon>
        <taxon>Alphaproteobacteria</taxon>
        <taxon>Sphingomonadales</taxon>
        <taxon>Sphingomonadaceae</taxon>
        <taxon>Novosphingobium</taxon>
    </lineage>
</organism>
<dbReference type="EMBL" id="JAVDRD010000011">
    <property type="protein sequence ID" value="MDR6512676.1"/>
    <property type="molecule type" value="Genomic_DNA"/>
</dbReference>
<protein>
    <submittedName>
        <fullName evidence="8">Membrane protein YccC</fullName>
    </submittedName>
</protein>
<reference evidence="8 9" key="1">
    <citation type="submission" date="2023-07" db="EMBL/GenBank/DDBJ databases">
        <title>Sorghum-associated microbial communities from plants grown in Nebraska, USA.</title>
        <authorList>
            <person name="Schachtman D."/>
        </authorList>
    </citation>
    <scope>NUCLEOTIDE SEQUENCE [LARGE SCALE GENOMIC DNA]</scope>
    <source>
        <strain evidence="8 9">DS1027</strain>
    </source>
</reference>
<keyword evidence="3 6" id="KW-1133">Transmembrane helix</keyword>
<evidence type="ECO:0000313" key="8">
    <source>
        <dbReference type="EMBL" id="MDR6512676.1"/>
    </source>
</evidence>
<evidence type="ECO:0000259" key="7">
    <source>
        <dbReference type="Pfam" id="PF13515"/>
    </source>
</evidence>
<gene>
    <name evidence="8" type="ORF">J2792_003561</name>
</gene>
<keyword evidence="4 6" id="KW-0472">Membrane</keyword>
<proteinExistence type="predicted"/>
<sequence length="381" mass="39526">MTVSSASLSSSPTPGPAADSDPLAPRLVDEAECVASVLLAILVAHHIGATHVSWAAFTGYMVMRGYPLETLRRALLRIIGTALGALACLAVLESPLGGNMVVLAMAMALAGTVSLYGAITGRHAYAWLFLGLTFAMMLYDRVAMPLADPRAFAVMRMIETLAGTAACMAVSLASAWTLRRRWPAIRAPKPQGVGWRPDALLHGARGGLALALLLGLATLWDLPSLVSGAITIMAVMLIPVTAVDGPNGLRQVSRRLWYRLLGCLAGGSLAALVLGLAALLHGPARAALMLAGAAMGVALGRHLENGNHGRGYVGTQFTLAVLVVLVPDSWEAAHIAPGFDRLVGILVGMAVLEPVLLLGAALSRVRTAVVPANQRSEAGGV</sequence>
<dbReference type="Proteomes" id="UP001184150">
    <property type="component" value="Unassembled WGS sequence"/>
</dbReference>
<feature type="transmembrane region" description="Helical" evidence="6">
    <location>
        <begin position="124"/>
        <end position="142"/>
    </location>
</feature>
<evidence type="ECO:0000313" key="9">
    <source>
        <dbReference type="Proteomes" id="UP001184150"/>
    </source>
</evidence>
<feature type="transmembrane region" description="Helical" evidence="6">
    <location>
        <begin position="37"/>
        <end position="62"/>
    </location>
</feature>
<dbReference type="Pfam" id="PF13515">
    <property type="entry name" value="FUSC_2"/>
    <property type="match status" value="1"/>
</dbReference>
<dbReference type="InterPro" id="IPR049453">
    <property type="entry name" value="Memb_transporter_dom"/>
</dbReference>
<keyword evidence="9" id="KW-1185">Reference proteome</keyword>
<feature type="domain" description="Integral membrane bound transporter" evidence="7">
    <location>
        <begin position="39"/>
        <end position="168"/>
    </location>
</feature>
<evidence type="ECO:0000256" key="3">
    <source>
        <dbReference type="ARBA" id="ARBA00022989"/>
    </source>
</evidence>
<feature type="region of interest" description="Disordered" evidence="5">
    <location>
        <begin position="1"/>
        <end position="22"/>
    </location>
</feature>